<accession>A0A1L7NML5</accession>
<feature type="region of interest" description="Disordered" evidence="1">
    <location>
        <begin position="87"/>
        <end position="107"/>
    </location>
</feature>
<organism evidence="2 3">
    <name type="scientific">Pseudomonas putida</name>
    <name type="common">Arthrobacter siderocapsulatus</name>
    <dbReference type="NCBI Taxonomy" id="303"/>
    <lineage>
        <taxon>Bacteria</taxon>
        <taxon>Pseudomonadati</taxon>
        <taxon>Pseudomonadota</taxon>
        <taxon>Gammaproteobacteria</taxon>
        <taxon>Pseudomonadales</taxon>
        <taxon>Pseudomonadaceae</taxon>
        <taxon>Pseudomonas</taxon>
    </lineage>
</organism>
<protein>
    <submittedName>
        <fullName evidence="2">Uncharacterized protein</fullName>
    </submittedName>
</protein>
<dbReference type="EMBL" id="AP015030">
    <property type="protein sequence ID" value="BAW26715.1"/>
    <property type="molecule type" value="Genomic_DNA"/>
</dbReference>
<evidence type="ECO:0000256" key="1">
    <source>
        <dbReference type="SAM" id="MobiDB-lite"/>
    </source>
</evidence>
<proteinExistence type="predicted"/>
<geneLocation type="plasmid" evidence="3">
    <name>pkf715a dna</name>
</geneLocation>
<evidence type="ECO:0000313" key="2">
    <source>
        <dbReference type="EMBL" id="BAW26715.1"/>
    </source>
</evidence>
<dbReference type="RefSeq" id="WP_096427054.1">
    <property type="nucleotide sequence ID" value="NZ_AP015030.1"/>
</dbReference>
<reference evidence="2 3" key="1">
    <citation type="submission" date="2015-11" db="EMBL/GenBank/DDBJ databases">
        <title>Complete genome sequencing of a biphenyl-degrading bacterium, Pseudomonas putida KF715 (=NBRC110667).</title>
        <authorList>
            <person name="Suenaga H."/>
            <person name="Fujihara N."/>
            <person name="Watanabe T."/>
            <person name="Hirose J."/>
            <person name="Kimura N."/>
            <person name="Yamazoe A."/>
            <person name="Hosoyama A."/>
            <person name="Shimodaira J."/>
            <person name="Furukawa K."/>
        </authorList>
    </citation>
    <scope>NUCLEOTIDE SEQUENCE [LARGE SCALE GENOMIC DNA]</scope>
    <source>
        <strain evidence="2 3">KF715</strain>
        <plasmid evidence="3">Plasmid pkf715a dna</plasmid>
    </source>
</reference>
<sequence>MPQQIKTEYQLEREARWKSMGFTLIDEAKPEIGKPVEAIRVHQPRGFGGVILRTEYLLVNMVRAEEYSYTDTTNDDKHLASSEFEGWREIGAGQGSNDDQADTKGAA</sequence>
<evidence type="ECO:0000313" key="3">
    <source>
        <dbReference type="Proteomes" id="UP000218731"/>
    </source>
</evidence>
<gene>
    <name evidence="2" type="ORF">KF715C_pA2100</name>
</gene>
<name>A0A1L7NML5_PSEPU</name>
<keyword evidence="2" id="KW-0614">Plasmid</keyword>
<dbReference type="AlphaFoldDB" id="A0A1L7NML5"/>
<dbReference type="Proteomes" id="UP000218731">
    <property type="component" value="Plasmid pKF715A"/>
</dbReference>